<proteinExistence type="inferred from homology"/>
<evidence type="ECO:0000256" key="2">
    <source>
        <dbReference type="ARBA" id="ARBA00005581"/>
    </source>
</evidence>
<keyword evidence="5" id="KW-0732">Signal</keyword>
<dbReference type="InterPro" id="IPR010264">
    <property type="entry name" value="Self-incomp_S1"/>
</dbReference>
<keyword evidence="7" id="KW-0812">Transmembrane</keyword>
<dbReference type="GO" id="GO:0060320">
    <property type="term" value="P:rejection of self pollen"/>
    <property type="evidence" value="ECO:0007669"/>
    <property type="project" value="UniProtKB-KW"/>
</dbReference>
<evidence type="ECO:0000256" key="3">
    <source>
        <dbReference type="ARBA" id="ARBA00022471"/>
    </source>
</evidence>
<keyword evidence="7" id="KW-1133">Transmembrane helix</keyword>
<keyword evidence="7" id="KW-0472">Membrane</keyword>
<feature type="transmembrane region" description="Helical" evidence="7">
    <location>
        <begin position="128"/>
        <end position="148"/>
    </location>
</feature>
<evidence type="ECO:0000256" key="7">
    <source>
        <dbReference type="SAM" id="Phobius"/>
    </source>
</evidence>
<dbReference type="Proteomes" id="UP000682877">
    <property type="component" value="Chromosome 6"/>
</dbReference>
<keyword evidence="3" id="KW-0713">Self-incompatibility</keyword>
<reference evidence="8" key="1">
    <citation type="submission" date="2021-01" db="EMBL/GenBank/DDBJ databases">
        <authorList>
            <person name="Bezrukov I."/>
        </authorList>
    </citation>
    <scope>NUCLEOTIDE SEQUENCE</scope>
</reference>
<keyword evidence="9" id="KW-1185">Reference proteome</keyword>
<dbReference type="PANTHER" id="PTHR34214">
    <property type="match status" value="1"/>
</dbReference>
<accession>A0A8S2AGJ2</accession>
<feature type="transmembrane region" description="Helical" evidence="7">
    <location>
        <begin position="97"/>
        <end position="116"/>
    </location>
</feature>
<protein>
    <recommendedName>
        <fullName evidence="10">DUF1230 family protein</fullName>
    </recommendedName>
</protein>
<dbReference type="Pfam" id="PF05938">
    <property type="entry name" value="Self-incomp_S1"/>
    <property type="match status" value="1"/>
</dbReference>
<evidence type="ECO:0000256" key="6">
    <source>
        <dbReference type="SAM" id="MobiDB-lite"/>
    </source>
</evidence>
<dbReference type="AlphaFoldDB" id="A0A8S2AGJ2"/>
<dbReference type="EMBL" id="LR999456">
    <property type="protein sequence ID" value="CAE6097006.1"/>
    <property type="molecule type" value="Genomic_DNA"/>
</dbReference>
<dbReference type="PANTHER" id="PTHR34214:SF1">
    <property type="entry name" value="DUF1230 FAMILY PROTEIN"/>
    <property type="match status" value="1"/>
</dbReference>
<dbReference type="Pfam" id="PF06799">
    <property type="entry name" value="CGLD27-like"/>
    <property type="match status" value="1"/>
</dbReference>
<name>A0A8S2AGJ2_ARAAE</name>
<keyword evidence="4" id="KW-0964">Secreted</keyword>
<evidence type="ECO:0000313" key="9">
    <source>
        <dbReference type="Proteomes" id="UP000682877"/>
    </source>
</evidence>
<evidence type="ECO:0000313" key="8">
    <source>
        <dbReference type="EMBL" id="CAE6097006.1"/>
    </source>
</evidence>
<dbReference type="InterPro" id="IPR009631">
    <property type="entry name" value="CGLD27-like"/>
</dbReference>
<feature type="transmembrane region" description="Helical" evidence="7">
    <location>
        <begin position="204"/>
        <end position="226"/>
    </location>
</feature>
<evidence type="ECO:0000256" key="4">
    <source>
        <dbReference type="ARBA" id="ARBA00022525"/>
    </source>
</evidence>
<sequence length="412" mass="46305">MAATVLRHFCPITSSLKPPSRHRRFLHHNLFPKIPLPSSLIKFGADNSEPQPPPPQLPETDCPVPPEQQPINEYQSLSTSFPFSWASGDLVEYSTRLFFTGASFAFFVGLPVSWFGSIGPEYEPVKRILAASSSGIFVVTLAVVRMYLGWAYVGNRLLSATVEYEETGWYDGQVWVKTPEVLARDRLLGSFSVKPVLARLKNTLVILGLSLILVINLGDSPIATSYRTYKDPRDRSSLPIPGAYNDETARTFEPEAFCADSGDVDFSILIKNEMYNVDNPSVFYTCRSSKKDIGWHKSVPSSEFQWEFEVPQFGNGVMVHKCSFRSSAGTANVEIRTLSTTAMLCDGQTCKYAIRPNGIYFIGYELYSPYAIVGRYIELSRPAEKLVEPWKPWSPQQLKAMYRTKQMVHDSD</sequence>
<evidence type="ECO:0000256" key="1">
    <source>
        <dbReference type="ARBA" id="ARBA00004613"/>
    </source>
</evidence>
<evidence type="ECO:0000256" key="5">
    <source>
        <dbReference type="ARBA" id="ARBA00022729"/>
    </source>
</evidence>
<comment type="subcellular location">
    <subcellularLocation>
        <location evidence="1">Secreted</location>
    </subcellularLocation>
</comment>
<dbReference type="GO" id="GO:0005576">
    <property type="term" value="C:extracellular region"/>
    <property type="evidence" value="ECO:0007669"/>
    <property type="project" value="UniProtKB-SubCell"/>
</dbReference>
<feature type="region of interest" description="Disordered" evidence="6">
    <location>
        <begin position="44"/>
        <end position="64"/>
    </location>
</feature>
<feature type="compositionally biased region" description="Pro residues" evidence="6">
    <location>
        <begin position="50"/>
        <end position="64"/>
    </location>
</feature>
<gene>
    <name evidence="8" type="ORF">AARE701A_LOCUS15046</name>
</gene>
<organism evidence="8 9">
    <name type="scientific">Arabidopsis arenosa</name>
    <name type="common">Sand rock-cress</name>
    <name type="synonym">Cardaminopsis arenosa</name>
    <dbReference type="NCBI Taxonomy" id="38785"/>
    <lineage>
        <taxon>Eukaryota</taxon>
        <taxon>Viridiplantae</taxon>
        <taxon>Streptophyta</taxon>
        <taxon>Embryophyta</taxon>
        <taxon>Tracheophyta</taxon>
        <taxon>Spermatophyta</taxon>
        <taxon>Magnoliopsida</taxon>
        <taxon>eudicotyledons</taxon>
        <taxon>Gunneridae</taxon>
        <taxon>Pentapetalae</taxon>
        <taxon>rosids</taxon>
        <taxon>malvids</taxon>
        <taxon>Brassicales</taxon>
        <taxon>Brassicaceae</taxon>
        <taxon>Camelineae</taxon>
        <taxon>Arabidopsis</taxon>
    </lineage>
</organism>
<comment type="similarity">
    <text evidence="2">Belongs to the plant self-incompatibility (S1) protein family.</text>
</comment>
<evidence type="ECO:0008006" key="10">
    <source>
        <dbReference type="Google" id="ProtNLM"/>
    </source>
</evidence>